<dbReference type="Pfam" id="PF13516">
    <property type="entry name" value="LRR_6"/>
    <property type="match status" value="3"/>
</dbReference>
<accession>A0A7S3Z7W3</accession>
<sequence>MLLRNNKKIKHLYLDNNHLGVEGARAISKALIDNPHSGLESLSVSQTQLGDPGAQAIALALSLNSSLRSLSLGAFNKIGNLGGYALAIALLRNKTLASFQLKNGPFFTREWLYRSFYQNSSIVDFDFSESRSESERERIAIRTGQNKLRRVREKREALLAGFHKRLGKDSSLLQFRSSMLFEKHLLTTLWEFIDHQ</sequence>
<proteinExistence type="predicted"/>
<dbReference type="InterPro" id="IPR001611">
    <property type="entry name" value="Leu-rich_rpt"/>
</dbReference>
<dbReference type="Gene3D" id="3.80.10.10">
    <property type="entry name" value="Ribonuclease Inhibitor"/>
    <property type="match status" value="1"/>
</dbReference>
<dbReference type="InterPro" id="IPR052394">
    <property type="entry name" value="LRR-containing"/>
</dbReference>
<dbReference type="InterPro" id="IPR032675">
    <property type="entry name" value="LRR_dom_sf"/>
</dbReference>
<reference evidence="1" key="1">
    <citation type="submission" date="2021-01" db="EMBL/GenBank/DDBJ databases">
        <authorList>
            <person name="Corre E."/>
            <person name="Pelletier E."/>
            <person name="Niang G."/>
            <person name="Scheremetjew M."/>
            <person name="Finn R."/>
            <person name="Kale V."/>
            <person name="Holt S."/>
            <person name="Cochrane G."/>
            <person name="Meng A."/>
            <person name="Brown T."/>
            <person name="Cohen L."/>
        </authorList>
    </citation>
    <scope>NUCLEOTIDE SEQUENCE</scope>
    <source>
        <strain evidence="1">CCCM811</strain>
    </source>
</reference>
<dbReference type="AlphaFoldDB" id="A0A7S3Z7W3"/>
<dbReference type="PANTHER" id="PTHR24114">
    <property type="entry name" value="LEUCINE RICH REPEAT FAMILY PROTEIN"/>
    <property type="match status" value="1"/>
</dbReference>
<protein>
    <submittedName>
        <fullName evidence="1">Uncharacterized protein</fullName>
    </submittedName>
</protein>
<name>A0A7S3Z7W3_9EUKA</name>
<dbReference type="SUPFAM" id="SSF52047">
    <property type="entry name" value="RNI-like"/>
    <property type="match status" value="1"/>
</dbReference>
<dbReference type="SMART" id="SM00368">
    <property type="entry name" value="LRR_RI"/>
    <property type="match status" value="3"/>
</dbReference>
<evidence type="ECO:0000313" key="1">
    <source>
        <dbReference type="EMBL" id="CAE0674715.1"/>
    </source>
</evidence>
<gene>
    <name evidence="1" type="ORF">LGLO00237_LOCUS26489</name>
</gene>
<dbReference type="PANTHER" id="PTHR24114:SF2">
    <property type="entry name" value="F-BOX DOMAIN-CONTAINING PROTEIN-RELATED"/>
    <property type="match status" value="1"/>
</dbReference>
<organism evidence="1">
    <name type="scientific">Lotharella globosa</name>
    <dbReference type="NCBI Taxonomy" id="91324"/>
    <lineage>
        <taxon>Eukaryota</taxon>
        <taxon>Sar</taxon>
        <taxon>Rhizaria</taxon>
        <taxon>Cercozoa</taxon>
        <taxon>Chlorarachniophyceae</taxon>
        <taxon>Lotharella</taxon>
    </lineage>
</organism>
<dbReference type="EMBL" id="HBIV01037137">
    <property type="protein sequence ID" value="CAE0674715.1"/>
    <property type="molecule type" value="Transcribed_RNA"/>
</dbReference>